<name>A0ABW4W4F9_9BACI</name>
<feature type="domain" description="Peptidase M50" evidence="13">
    <location>
        <begin position="32"/>
        <end position="107"/>
    </location>
</feature>
<feature type="transmembrane region" description="Helical" evidence="12">
    <location>
        <begin position="12"/>
        <end position="41"/>
    </location>
</feature>
<comment type="cofactor">
    <cofactor evidence="1">
        <name>Zn(2+)</name>
        <dbReference type="ChEBI" id="CHEBI:29105"/>
    </cofactor>
</comment>
<dbReference type="PANTHER" id="PTHR39188">
    <property type="entry name" value="MEMBRANE-ASSOCIATED ZINC METALLOPROTEASE M50B"/>
    <property type="match status" value="1"/>
</dbReference>
<dbReference type="Proteomes" id="UP001597383">
    <property type="component" value="Unassembled WGS sequence"/>
</dbReference>
<evidence type="ECO:0000259" key="13">
    <source>
        <dbReference type="Pfam" id="PF02163"/>
    </source>
</evidence>
<evidence type="ECO:0000313" key="14">
    <source>
        <dbReference type="EMBL" id="MFD2046214.1"/>
    </source>
</evidence>
<evidence type="ECO:0000256" key="9">
    <source>
        <dbReference type="ARBA" id="ARBA00022989"/>
    </source>
</evidence>
<evidence type="ECO:0000256" key="1">
    <source>
        <dbReference type="ARBA" id="ARBA00001947"/>
    </source>
</evidence>
<gene>
    <name evidence="14" type="ORF">ACFSJF_18220</name>
</gene>
<dbReference type="PANTHER" id="PTHR39188:SF3">
    <property type="entry name" value="STAGE IV SPORULATION PROTEIN FB"/>
    <property type="match status" value="1"/>
</dbReference>
<evidence type="ECO:0000256" key="3">
    <source>
        <dbReference type="ARBA" id="ARBA00007931"/>
    </source>
</evidence>
<comment type="subcellular location">
    <subcellularLocation>
        <location evidence="2">Membrane</location>
        <topology evidence="2">Multi-pass membrane protein</topology>
    </subcellularLocation>
</comment>
<evidence type="ECO:0000256" key="4">
    <source>
        <dbReference type="ARBA" id="ARBA00022670"/>
    </source>
</evidence>
<keyword evidence="9 12" id="KW-1133">Transmembrane helix</keyword>
<evidence type="ECO:0000256" key="7">
    <source>
        <dbReference type="ARBA" id="ARBA00022801"/>
    </source>
</evidence>
<keyword evidence="15" id="KW-1185">Reference proteome</keyword>
<keyword evidence="5 12" id="KW-0812">Transmembrane</keyword>
<feature type="transmembrane region" description="Helical" evidence="12">
    <location>
        <begin position="112"/>
        <end position="133"/>
    </location>
</feature>
<comment type="caution">
    <text evidence="14">The sequence shown here is derived from an EMBL/GenBank/DDBJ whole genome shotgun (WGS) entry which is preliminary data.</text>
</comment>
<sequence length="286" mass="33538">MTIHKHLPPIHLHPILLIFIVIAFLTGTFVELMIILLIVLWHELGHYIAAKAFKWRIQSIILWVFGGKMVTDEHGNKSIYEEAVVTIAGPFQHVLIYLLVSILSIYHVIPPFFIETIIFYNTVILIFNLLPIWPLDGGKLLFLLLTLFFPYRKAYHTIIMFSMITCIGLIIGQFLFYPFTLSTFLILLFLFMENKTEWKQRYYVFMRFLLHRYEGSSTIKSVRAIEVSHHVSLMDVFAQFQRDKKHSIYISLPGKNRIALDENDCLHSYFYDKQYSKTIGEVAVKI</sequence>
<evidence type="ECO:0000256" key="12">
    <source>
        <dbReference type="SAM" id="Phobius"/>
    </source>
</evidence>
<proteinExistence type="inferred from homology"/>
<feature type="domain" description="Peptidase M50" evidence="13">
    <location>
        <begin position="113"/>
        <end position="165"/>
    </location>
</feature>
<comment type="similarity">
    <text evidence="3">Belongs to the peptidase M50B family.</text>
</comment>
<feature type="transmembrane region" description="Helical" evidence="12">
    <location>
        <begin position="83"/>
        <end position="106"/>
    </location>
</feature>
<evidence type="ECO:0000256" key="11">
    <source>
        <dbReference type="ARBA" id="ARBA00023136"/>
    </source>
</evidence>
<keyword evidence="11 12" id="KW-0472">Membrane</keyword>
<dbReference type="Pfam" id="PF02163">
    <property type="entry name" value="Peptidase_M50"/>
    <property type="match status" value="2"/>
</dbReference>
<keyword evidence="10" id="KW-0482">Metalloprotease</keyword>
<dbReference type="EMBL" id="JBHUHQ010000021">
    <property type="protein sequence ID" value="MFD2046214.1"/>
    <property type="molecule type" value="Genomic_DNA"/>
</dbReference>
<evidence type="ECO:0000256" key="2">
    <source>
        <dbReference type="ARBA" id="ARBA00004141"/>
    </source>
</evidence>
<evidence type="ECO:0000256" key="6">
    <source>
        <dbReference type="ARBA" id="ARBA00022723"/>
    </source>
</evidence>
<organism evidence="14 15">
    <name type="scientific">Ornithinibacillus salinisoli</name>
    <dbReference type="NCBI Taxonomy" id="1848459"/>
    <lineage>
        <taxon>Bacteria</taxon>
        <taxon>Bacillati</taxon>
        <taxon>Bacillota</taxon>
        <taxon>Bacilli</taxon>
        <taxon>Bacillales</taxon>
        <taxon>Bacillaceae</taxon>
        <taxon>Ornithinibacillus</taxon>
    </lineage>
</organism>
<evidence type="ECO:0000256" key="8">
    <source>
        <dbReference type="ARBA" id="ARBA00022833"/>
    </source>
</evidence>
<keyword evidence="6" id="KW-0479">Metal-binding</keyword>
<keyword evidence="7" id="KW-0378">Hydrolase</keyword>
<evidence type="ECO:0000313" key="15">
    <source>
        <dbReference type="Proteomes" id="UP001597383"/>
    </source>
</evidence>
<keyword evidence="8" id="KW-0862">Zinc</keyword>
<evidence type="ECO:0000256" key="5">
    <source>
        <dbReference type="ARBA" id="ARBA00022692"/>
    </source>
</evidence>
<accession>A0ABW4W4F9</accession>
<evidence type="ECO:0000256" key="10">
    <source>
        <dbReference type="ARBA" id="ARBA00023049"/>
    </source>
</evidence>
<dbReference type="InterPro" id="IPR008915">
    <property type="entry name" value="Peptidase_M50"/>
</dbReference>
<reference evidence="15" key="1">
    <citation type="journal article" date="2019" name="Int. J. Syst. Evol. Microbiol.">
        <title>The Global Catalogue of Microorganisms (GCM) 10K type strain sequencing project: providing services to taxonomists for standard genome sequencing and annotation.</title>
        <authorList>
            <consortium name="The Broad Institute Genomics Platform"/>
            <consortium name="The Broad Institute Genome Sequencing Center for Infectious Disease"/>
            <person name="Wu L."/>
            <person name="Ma J."/>
        </authorList>
    </citation>
    <scope>NUCLEOTIDE SEQUENCE [LARGE SCALE GENOMIC DNA]</scope>
    <source>
        <strain evidence="15">R28</strain>
    </source>
</reference>
<protein>
    <submittedName>
        <fullName evidence="14">Site-2 protease family protein</fullName>
    </submittedName>
</protein>
<dbReference type="GO" id="GO:0008233">
    <property type="term" value="F:peptidase activity"/>
    <property type="evidence" value="ECO:0007669"/>
    <property type="project" value="UniProtKB-KW"/>
</dbReference>
<keyword evidence="4 14" id="KW-0645">Protease</keyword>
<dbReference type="RefSeq" id="WP_377556838.1">
    <property type="nucleotide sequence ID" value="NZ_JBHUHQ010000021.1"/>
</dbReference>
<feature type="transmembrane region" description="Helical" evidence="12">
    <location>
        <begin position="176"/>
        <end position="192"/>
    </location>
</feature>
<dbReference type="GO" id="GO:0006508">
    <property type="term" value="P:proteolysis"/>
    <property type="evidence" value="ECO:0007669"/>
    <property type="project" value="UniProtKB-KW"/>
</dbReference>